<dbReference type="Gene3D" id="3.40.50.200">
    <property type="entry name" value="Peptidase S8/S53 domain"/>
    <property type="match status" value="1"/>
</dbReference>
<dbReference type="AlphaFoldDB" id="A0A066Y165"/>
<reference evidence="3" key="1">
    <citation type="journal article" date="2014" name="Genome Announc.">
        <title>Draft genome sequence of Colletotrichum sublineola, a destructive pathogen of cultivated sorghum.</title>
        <authorList>
            <person name="Baroncelli R."/>
            <person name="Sanz-Martin J.M."/>
            <person name="Rech G.E."/>
            <person name="Sukno S.A."/>
            <person name="Thon M.R."/>
        </authorList>
    </citation>
    <scope>NUCLEOTIDE SEQUENCE [LARGE SCALE GENOMIC DNA]</scope>
    <source>
        <strain evidence="3">TX430BB</strain>
    </source>
</reference>
<dbReference type="STRING" id="1173701.A0A066Y165"/>
<dbReference type="InterPro" id="IPR000209">
    <property type="entry name" value="Peptidase_S8/S53_dom"/>
</dbReference>
<gene>
    <name evidence="2" type="ORF">CSUB01_12370</name>
</gene>
<sequence>MRRYWLLPDTRDNNPSSESDTKDWDIWPTKRSILDLLIGDLLRNDVVVVTASGNDFKRARQDKPYDYPAALGPTMDVIVVGAVDITGQRAYYSVGTEDQLTVSALGDALCAWASRVMPMRTTQGTSNAAAVVSGVIALWLSQPEYKDRLQVPGKAAANVKKMVEEMAYRRAKNGPTVIWNGMGTDHVECGARIQVSNLIVEMSLYLEELPTSRCVLATTSETLSSSPLATMPWEPCLERQKMSLLWTDTDKKQCSATQELSLSPNMPYKITVTRQQRTLS</sequence>
<dbReference type="CDD" id="cd00306">
    <property type="entry name" value="Peptidases_S8_S53"/>
    <property type="match status" value="1"/>
</dbReference>
<dbReference type="InterPro" id="IPR036852">
    <property type="entry name" value="Peptidase_S8/S53_dom_sf"/>
</dbReference>
<protein>
    <recommendedName>
        <fullName evidence="1">Peptidase S8/S53 domain-containing protein</fullName>
    </recommendedName>
</protein>
<feature type="domain" description="Peptidase S8/S53" evidence="1">
    <location>
        <begin position="43"/>
        <end position="143"/>
    </location>
</feature>
<evidence type="ECO:0000259" key="1">
    <source>
        <dbReference type="Pfam" id="PF00082"/>
    </source>
</evidence>
<evidence type="ECO:0000313" key="3">
    <source>
        <dbReference type="Proteomes" id="UP000027238"/>
    </source>
</evidence>
<organism evidence="2 3">
    <name type="scientific">Colletotrichum sublineola</name>
    <name type="common">Sorghum anthracnose fungus</name>
    <dbReference type="NCBI Taxonomy" id="1173701"/>
    <lineage>
        <taxon>Eukaryota</taxon>
        <taxon>Fungi</taxon>
        <taxon>Dikarya</taxon>
        <taxon>Ascomycota</taxon>
        <taxon>Pezizomycotina</taxon>
        <taxon>Sordariomycetes</taxon>
        <taxon>Hypocreomycetidae</taxon>
        <taxon>Glomerellales</taxon>
        <taxon>Glomerellaceae</taxon>
        <taxon>Colletotrichum</taxon>
        <taxon>Colletotrichum graminicola species complex</taxon>
    </lineage>
</organism>
<evidence type="ECO:0000313" key="2">
    <source>
        <dbReference type="EMBL" id="KDN71796.1"/>
    </source>
</evidence>
<proteinExistence type="predicted"/>
<dbReference type="GO" id="GO:0006508">
    <property type="term" value="P:proteolysis"/>
    <property type="evidence" value="ECO:0007669"/>
    <property type="project" value="InterPro"/>
</dbReference>
<dbReference type="Pfam" id="PF00082">
    <property type="entry name" value="Peptidase_S8"/>
    <property type="match status" value="1"/>
</dbReference>
<dbReference type="Proteomes" id="UP000027238">
    <property type="component" value="Unassembled WGS sequence"/>
</dbReference>
<keyword evidence="3" id="KW-1185">Reference proteome</keyword>
<comment type="caution">
    <text evidence="2">The sequence shown here is derived from an EMBL/GenBank/DDBJ whole genome shotgun (WGS) entry which is preliminary data.</text>
</comment>
<dbReference type="GO" id="GO:0004252">
    <property type="term" value="F:serine-type endopeptidase activity"/>
    <property type="evidence" value="ECO:0007669"/>
    <property type="project" value="InterPro"/>
</dbReference>
<dbReference type="eggNOG" id="KOG1153">
    <property type="taxonomic scope" value="Eukaryota"/>
</dbReference>
<name>A0A066Y165_COLSU</name>
<dbReference type="HOGENOM" id="CLU_994010_0_0_1"/>
<dbReference type="EMBL" id="JMSE01000122">
    <property type="protein sequence ID" value="KDN71796.1"/>
    <property type="molecule type" value="Genomic_DNA"/>
</dbReference>
<dbReference type="OrthoDB" id="1896086at2759"/>
<accession>A0A066Y165</accession>
<dbReference type="SUPFAM" id="SSF52743">
    <property type="entry name" value="Subtilisin-like"/>
    <property type="match status" value="1"/>
</dbReference>